<dbReference type="Gene3D" id="1.20.1200.10">
    <property type="entry name" value="Cobalamin adenosyltransferase-like"/>
    <property type="match status" value="1"/>
</dbReference>
<dbReference type="EMBL" id="VGIY01000058">
    <property type="protein sequence ID" value="MBM3316936.1"/>
    <property type="molecule type" value="Genomic_DNA"/>
</dbReference>
<dbReference type="Pfam" id="PF01923">
    <property type="entry name" value="Cob_adeno_trans"/>
    <property type="match status" value="1"/>
</dbReference>
<evidence type="ECO:0000256" key="4">
    <source>
        <dbReference type="RuleBase" id="RU366026"/>
    </source>
</evidence>
<evidence type="ECO:0000313" key="6">
    <source>
        <dbReference type="EMBL" id="MBM3316936.1"/>
    </source>
</evidence>
<dbReference type="GO" id="GO:0005524">
    <property type="term" value="F:ATP binding"/>
    <property type="evidence" value="ECO:0007669"/>
    <property type="project" value="UniProtKB-UniRule"/>
</dbReference>
<comment type="catalytic activity">
    <reaction evidence="4">
        <text>2 cob(II)yrinate a,c diamide + reduced [electron-transfer flavoprotein] + 2 ATP = 2 adenosylcob(III)yrinate a,c-diamide + 2 triphosphate + oxidized [electron-transfer flavoprotein] + 3 H(+)</text>
        <dbReference type="Rhea" id="RHEA:11528"/>
        <dbReference type="Rhea" id="RHEA-COMP:10685"/>
        <dbReference type="Rhea" id="RHEA-COMP:10686"/>
        <dbReference type="ChEBI" id="CHEBI:15378"/>
        <dbReference type="ChEBI" id="CHEBI:18036"/>
        <dbReference type="ChEBI" id="CHEBI:30616"/>
        <dbReference type="ChEBI" id="CHEBI:57692"/>
        <dbReference type="ChEBI" id="CHEBI:58307"/>
        <dbReference type="ChEBI" id="CHEBI:58503"/>
        <dbReference type="ChEBI" id="CHEBI:58537"/>
        <dbReference type="EC" id="2.5.1.17"/>
    </reaction>
</comment>
<dbReference type="EC" id="2.5.1.17" evidence="4"/>
<evidence type="ECO:0000256" key="1">
    <source>
        <dbReference type="ARBA" id="ARBA00022679"/>
    </source>
</evidence>
<feature type="domain" description="Cobalamin adenosyltransferase-like" evidence="5">
    <location>
        <begin position="3"/>
        <end position="173"/>
    </location>
</feature>
<dbReference type="AlphaFoldDB" id="A0A938BQJ7"/>
<dbReference type="InterPro" id="IPR036451">
    <property type="entry name" value="CblAdoTrfase-like_sf"/>
</dbReference>
<dbReference type="PANTHER" id="PTHR12213">
    <property type="entry name" value="CORRINOID ADENOSYLTRANSFERASE"/>
    <property type="match status" value="1"/>
</dbReference>
<evidence type="ECO:0000259" key="5">
    <source>
        <dbReference type="Pfam" id="PF01923"/>
    </source>
</evidence>
<gene>
    <name evidence="6" type="ORF">FJY75_03695</name>
</gene>
<dbReference type="GO" id="GO:0009236">
    <property type="term" value="P:cobalamin biosynthetic process"/>
    <property type="evidence" value="ECO:0007669"/>
    <property type="project" value="UniProtKB-UniRule"/>
</dbReference>
<organism evidence="6 7">
    <name type="scientific">Eiseniibacteriota bacterium</name>
    <dbReference type="NCBI Taxonomy" id="2212470"/>
    <lineage>
        <taxon>Bacteria</taxon>
        <taxon>Candidatus Eiseniibacteriota</taxon>
    </lineage>
</organism>
<dbReference type="InterPro" id="IPR029499">
    <property type="entry name" value="PduO-typ"/>
</dbReference>
<dbReference type="Proteomes" id="UP000748308">
    <property type="component" value="Unassembled WGS sequence"/>
</dbReference>
<keyword evidence="1 4" id="KW-0808">Transferase</keyword>
<dbReference type="SUPFAM" id="SSF89028">
    <property type="entry name" value="Cobalamin adenosyltransferase-like"/>
    <property type="match status" value="1"/>
</dbReference>
<protein>
    <recommendedName>
        <fullName evidence="4">Corrinoid adenosyltransferase</fullName>
        <ecNumber evidence="4">2.5.1.17</ecNumber>
    </recommendedName>
    <alternativeName>
        <fullName evidence="4">Cob(II)alamin adenosyltransferase</fullName>
    </alternativeName>
    <alternativeName>
        <fullName evidence="4">Cob(II)yrinic acid a,c-diamide adenosyltransferase</fullName>
    </alternativeName>
    <alternativeName>
        <fullName evidence="4">Cobinamide/cobalamin adenosyltransferase</fullName>
    </alternativeName>
</protein>
<dbReference type="InterPro" id="IPR016030">
    <property type="entry name" value="CblAdoTrfase-like"/>
</dbReference>
<comment type="pathway">
    <text evidence="4">Cofactor biosynthesis; adenosylcobalamin biosynthesis; adenosylcobalamin from cob(II)yrinate a,c-diamide: step 2/7.</text>
</comment>
<reference evidence="6" key="1">
    <citation type="submission" date="2019-03" db="EMBL/GenBank/DDBJ databases">
        <title>Lake Tanganyika Metagenome-Assembled Genomes (MAGs).</title>
        <authorList>
            <person name="Tran P."/>
        </authorList>
    </citation>
    <scope>NUCLEOTIDE SEQUENCE</scope>
    <source>
        <strain evidence="6">M_DeepCast_400m_m2_100</strain>
    </source>
</reference>
<keyword evidence="3 4" id="KW-0067">ATP-binding</keyword>
<evidence type="ECO:0000256" key="2">
    <source>
        <dbReference type="ARBA" id="ARBA00022741"/>
    </source>
</evidence>
<dbReference type="NCBIfam" id="TIGR00636">
    <property type="entry name" value="PduO_Nterm"/>
    <property type="match status" value="1"/>
</dbReference>
<evidence type="ECO:0000256" key="3">
    <source>
        <dbReference type="ARBA" id="ARBA00022840"/>
    </source>
</evidence>
<dbReference type="GO" id="GO:0008817">
    <property type="term" value="F:corrinoid adenosyltransferase activity"/>
    <property type="evidence" value="ECO:0007669"/>
    <property type="project" value="UniProtKB-UniRule"/>
</dbReference>
<accession>A0A938BQJ7</accession>
<comment type="similarity">
    <text evidence="4">Belongs to the Cob(I)alamin adenosyltransferase family.</text>
</comment>
<proteinExistence type="inferred from homology"/>
<comment type="catalytic activity">
    <reaction evidence="4">
        <text>2 cob(II)alamin + reduced [electron-transfer flavoprotein] + 2 ATP = 2 adenosylcob(III)alamin + 2 triphosphate + oxidized [electron-transfer flavoprotein] + 3 H(+)</text>
        <dbReference type="Rhea" id="RHEA:28671"/>
        <dbReference type="Rhea" id="RHEA-COMP:10685"/>
        <dbReference type="Rhea" id="RHEA-COMP:10686"/>
        <dbReference type="ChEBI" id="CHEBI:15378"/>
        <dbReference type="ChEBI" id="CHEBI:16304"/>
        <dbReference type="ChEBI" id="CHEBI:18036"/>
        <dbReference type="ChEBI" id="CHEBI:18408"/>
        <dbReference type="ChEBI" id="CHEBI:30616"/>
        <dbReference type="ChEBI" id="CHEBI:57692"/>
        <dbReference type="ChEBI" id="CHEBI:58307"/>
        <dbReference type="EC" id="2.5.1.17"/>
    </reaction>
</comment>
<sequence>MKIYTRTGDGGRTSLFSGERVSKADPRLEVCGEIDELNAVLGALAAALPATMADQAEVVRGAQGALFAAGAHWATAPGSPRAEALKDLGGEEAARLEAEIDRLAASLPPLERFILPGGSAPGAWAHVARTVCRRAERRAVALLAETADPPPAYEQTVVFLNRLSDFLFVLARAANREASAAETEWEP</sequence>
<keyword evidence="2 4" id="KW-0547">Nucleotide-binding</keyword>
<comment type="caution">
    <text evidence="6">The sequence shown here is derived from an EMBL/GenBank/DDBJ whole genome shotgun (WGS) entry which is preliminary data.</text>
</comment>
<evidence type="ECO:0000313" key="7">
    <source>
        <dbReference type="Proteomes" id="UP000748308"/>
    </source>
</evidence>
<keyword evidence="4" id="KW-0169">Cobalamin biosynthesis</keyword>
<dbReference type="PANTHER" id="PTHR12213:SF0">
    <property type="entry name" value="CORRINOID ADENOSYLTRANSFERASE MMAB"/>
    <property type="match status" value="1"/>
</dbReference>
<name>A0A938BQJ7_UNCEI</name>